<dbReference type="OrthoDB" id="953972at2"/>
<keyword evidence="1" id="KW-0472">Membrane</keyword>
<protein>
    <submittedName>
        <fullName evidence="2">Uncharacterized protein</fullName>
    </submittedName>
</protein>
<dbReference type="Proteomes" id="UP000270673">
    <property type="component" value="Chromosome"/>
</dbReference>
<keyword evidence="1" id="KW-1133">Transmembrane helix</keyword>
<dbReference type="KEGG" id="buy:D8S85_02890"/>
<dbReference type="EMBL" id="CP032819">
    <property type="protein sequence ID" value="AZS28600.1"/>
    <property type="molecule type" value="Genomic_DNA"/>
</dbReference>
<evidence type="ECO:0000313" key="3">
    <source>
        <dbReference type="Proteomes" id="UP000270673"/>
    </source>
</evidence>
<feature type="transmembrane region" description="Helical" evidence="1">
    <location>
        <begin position="136"/>
        <end position="157"/>
    </location>
</feature>
<gene>
    <name evidence="2" type="ORF">D8S85_02890</name>
</gene>
<keyword evidence="1" id="KW-0812">Transmembrane</keyword>
<dbReference type="AlphaFoldDB" id="A0A3Q9IP55"/>
<feature type="transmembrane region" description="Helical" evidence="1">
    <location>
        <begin position="12"/>
        <end position="32"/>
    </location>
</feature>
<organism evidence="2 3">
    <name type="scientific">Butyricimonas faecalis</name>
    <dbReference type="NCBI Taxonomy" id="2093856"/>
    <lineage>
        <taxon>Bacteria</taxon>
        <taxon>Pseudomonadati</taxon>
        <taxon>Bacteroidota</taxon>
        <taxon>Bacteroidia</taxon>
        <taxon>Bacteroidales</taxon>
        <taxon>Odoribacteraceae</taxon>
        <taxon>Butyricimonas</taxon>
    </lineage>
</organism>
<name>A0A3Q9IP55_9BACT</name>
<evidence type="ECO:0000256" key="1">
    <source>
        <dbReference type="SAM" id="Phobius"/>
    </source>
</evidence>
<evidence type="ECO:0000313" key="2">
    <source>
        <dbReference type="EMBL" id="AZS28600.1"/>
    </source>
</evidence>
<feature type="transmembrane region" description="Helical" evidence="1">
    <location>
        <begin position="86"/>
        <end position="106"/>
    </location>
</feature>
<feature type="transmembrane region" description="Helical" evidence="1">
    <location>
        <begin position="113"/>
        <end position="130"/>
    </location>
</feature>
<sequence length="164" mass="18295">MENPFSAERPVRPTFLTVLCILTFIGSGWGLINNLFQLAIFTPERLVAQIQQITTMAGAEAQPSWVSSLMTSSLEVLQTTIMHGKAIYSLAALCSVVSLIGAFMMYKLKRNGFYLYVIAQIGQLFILPVYSGWNSVVLISMAMSGFWALVFIILYALNYSKLKY</sequence>
<keyword evidence="3" id="KW-1185">Reference proteome</keyword>
<dbReference type="RefSeq" id="WP_106624752.1">
    <property type="nucleotide sequence ID" value="NZ_CP032819.1"/>
</dbReference>
<proteinExistence type="predicted"/>
<reference evidence="2 3" key="1">
    <citation type="submission" date="2018-10" db="EMBL/GenBank/DDBJ databases">
        <title>Butyricimonas faecalis sp. nov., isolated from human faeces and emended description of the genus Butyricimonas.</title>
        <authorList>
            <person name="Le Roy T."/>
            <person name="Van der Smissen P."/>
            <person name="Paquot A."/>
            <person name="Delzenne N."/>
            <person name="Muccioli G."/>
            <person name="Collet J.-F."/>
            <person name="Cani P.D."/>
        </authorList>
    </citation>
    <scope>NUCLEOTIDE SEQUENCE [LARGE SCALE GENOMIC DNA]</scope>
    <source>
        <strain evidence="2 3">H184</strain>
    </source>
</reference>
<accession>A0A3Q9IP55</accession>